<evidence type="ECO:0000256" key="5">
    <source>
        <dbReference type="RuleBase" id="RU361157"/>
    </source>
</evidence>
<evidence type="ECO:0000256" key="3">
    <source>
        <dbReference type="ARBA" id="ARBA00022989"/>
    </source>
</evidence>
<evidence type="ECO:0000256" key="1">
    <source>
        <dbReference type="ARBA" id="ARBA00004141"/>
    </source>
</evidence>
<dbReference type="Pfam" id="PF01061">
    <property type="entry name" value="ABC2_membrane"/>
    <property type="match status" value="1"/>
</dbReference>
<evidence type="ECO:0000313" key="8">
    <source>
        <dbReference type="Proteomes" id="UP000254545"/>
    </source>
</evidence>
<dbReference type="AlphaFoldDB" id="A0A7H4MG84"/>
<dbReference type="GO" id="GO:0140359">
    <property type="term" value="F:ABC-type transporter activity"/>
    <property type="evidence" value="ECO:0007669"/>
    <property type="project" value="InterPro"/>
</dbReference>
<organism evidence="7 8">
    <name type="scientific">Klebsiella variicola</name>
    <dbReference type="NCBI Taxonomy" id="244366"/>
    <lineage>
        <taxon>Bacteria</taxon>
        <taxon>Pseudomonadati</taxon>
        <taxon>Pseudomonadota</taxon>
        <taxon>Gammaproteobacteria</taxon>
        <taxon>Enterobacterales</taxon>
        <taxon>Enterobacteriaceae</taxon>
        <taxon>Klebsiella/Raoultella group</taxon>
        <taxon>Klebsiella</taxon>
        <taxon>Klebsiella pneumoniae complex</taxon>
    </lineage>
</organism>
<dbReference type="PROSITE" id="PS51012">
    <property type="entry name" value="ABC_TM2"/>
    <property type="match status" value="1"/>
</dbReference>
<feature type="domain" description="ABC transmembrane type-2" evidence="6">
    <location>
        <begin position="1"/>
        <end position="79"/>
    </location>
</feature>
<protein>
    <recommendedName>
        <fullName evidence="5">Transport permease protein</fullName>
    </recommendedName>
</protein>
<dbReference type="EMBL" id="UGKR01000003">
    <property type="protein sequence ID" value="STS89334.1"/>
    <property type="molecule type" value="Genomic_DNA"/>
</dbReference>
<keyword evidence="2 5" id="KW-0812">Transmembrane</keyword>
<sequence length="135" mass="14972">MALNAAFLPSIMLSGFIFQIDSMPAVIRAVTYVIPARYFVNTLQSLFLAGNIPVVLLVNVLFLIASAVMFIGLTWVKNQAASGLGFARWRCADRAYGLTNIDYTVRRSPRPGKTQCRPAWLNGPKEQLCFTVYGH</sequence>
<dbReference type="InterPro" id="IPR013525">
    <property type="entry name" value="ABC2_TM"/>
</dbReference>
<reference evidence="7 8" key="1">
    <citation type="submission" date="2018-06" db="EMBL/GenBank/DDBJ databases">
        <authorList>
            <consortium name="Pathogen Informatics"/>
            <person name="Doyle S."/>
        </authorList>
    </citation>
    <scope>NUCLEOTIDE SEQUENCE [LARGE SCALE GENOMIC DNA]</scope>
    <source>
        <strain evidence="7 8">NCTC9177</strain>
    </source>
</reference>
<keyword evidence="3 5" id="KW-1133">Transmembrane helix</keyword>
<dbReference type="Proteomes" id="UP000254545">
    <property type="component" value="Unassembled WGS sequence"/>
</dbReference>
<accession>A0A7H4MG84</accession>
<gene>
    <name evidence="7" type="primary">ybhS_1</name>
    <name evidence="7" type="ORF">NCTC9177_03214</name>
</gene>
<keyword evidence="4 5" id="KW-0472">Membrane</keyword>
<comment type="caution">
    <text evidence="7">The sequence shown here is derived from an EMBL/GenBank/DDBJ whole genome shotgun (WGS) entry which is preliminary data.</text>
</comment>
<comment type="caution">
    <text evidence="5">Lacks conserved residue(s) required for the propagation of feature annotation.</text>
</comment>
<keyword evidence="5" id="KW-0813">Transport</keyword>
<name>A0A7H4MG84_KLEVA</name>
<evidence type="ECO:0000313" key="7">
    <source>
        <dbReference type="EMBL" id="STS89334.1"/>
    </source>
</evidence>
<comment type="similarity">
    <text evidence="5">Belongs to the ABC-2 integral membrane protein family.</text>
</comment>
<dbReference type="InterPro" id="IPR047817">
    <property type="entry name" value="ABC2_TM_bact-type"/>
</dbReference>
<evidence type="ECO:0000256" key="2">
    <source>
        <dbReference type="ARBA" id="ARBA00022692"/>
    </source>
</evidence>
<evidence type="ECO:0000259" key="6">
    <source>
        <dbReference type="PROSITE" id="PS51012"/>
    </source>
</evidence>
<keyword evidence="5" id="KW-1003">Cell membrane</keyword>
<evidence type="ECO:0000256" key="4">
    <source>
        <dbReference type="ARBA" id="ARBA00023136"/>
    </source>
</evidence>
<comment type="subcellular location">
    <subcellularLocation>
        <location evidence="5">Cell inner membrane</location>
        <topology evidence="5">Multi-pass membrane protein</topology>
    </subcellularLocation>
    <subcellularLocation>
        <location evidence="1">Membrane</location>
        <topology evidence="1">Multi-pass membrane protein</topology>
    </subcellularLocation>
</comment>
<feature type="transmembrane region" description="Helical" evidence="5">
    <location>
        <begin position="53"/>
        <end position="76"/>
    </location>
</feature>
<dbReference type="GO" id="GO:0005886">
    <property type="term" value="C:plasma membrane"/>
    <property type="evidence" value="ECO:0007669"/>
    <property type="project" value="UniProtKB-SubCell"/>
</dbReference>
<proteinExistence type="inferred from homology"/>